<keyword evidence="2" id="KW-0677">Repeat</keyword>
<dbReference type="NCBIfam" id="TIGR00756">
    <property type="entry name" value="PPR"/>
    <property type="match status" value="1"/>
</dbReference>
<proteinExistence type="inferred from homology"/>
<accession>A0AA38GK35</accession>
<evidence type="ECO:0000256" key="1">
    <source>
        <dbReference type="ARBA" id="ARBA00007626"/>
    </source>
</evidence>
<feature type="non-terminal residue" evidence="4">
    <location>
        <position position="1"/>
    </location>
</feature>
<dbReference type="InterPro" id="IPR011990">
    <property type="entry name" value="TPR-like_helical_dom_sf"/>
</dbReference>
<gene>
    <name evidence="4" type="ORF">KI387_005447</name>
</gene>
<dbReference type="InterPro" id="IPR002885">
    <property type="entry name" value="PPR_rpt"/>
</dbReference>
<evidence type="ECO:0000256" key="3">
    <source>
        <dbReference type="PROSITE-ProRule" id="PRU00708"/>
    </source>
</evidence>
<evidence type="ECO:0008006" key="6">
    <source>
        <dbReference type="Google" id="ProtNLM"/>
    </source>
</evidence>
<dbReference type="PROSITE" id="PS51375">
    <property type="entry name" value="PPR"/>
    <property type="match status" value="1"/>
</dbReference>
<protein>
    <recommendedName>
        <fullName evidence="6">Pentatricopeptide repeat-containing protein</fullName>
    </recommendedName>
</protein>
<evidence type="ECO:0000256" key="2">
    <source>
        <dbReference type="ARBA" id="ARBA00022737"/>
    </source>
</evidence>
<keyword evidence="5" id="KW-1185">Reference proteome</keyword>
<feature type="non-terminal residue" evidence="4">
    <location>
        <position position="66"/>
    </location>
</feature>
<comment type="similarity">
    <text evidence="1">Belongs to the PPR family. P subfamily.</text>
</comment>
<dbReference type="Pfam" id="PF13041">
    <property type="entry name" value="PPR_2"/>
    <property type="match status" value="1"/>
</dbReference>
<organism evidence="4 5">
    <name type="scientific">Taxus chinensis</name>
    <name type="common">Chinese yew</name>
    <name type="synonym">Taxus wallichiana var. chinensis</name>
    <dbReference type="NCBI Taxonomy" id="29808"/>
    <lineage>
        <taxon>Eukaryota</taxon>
        <taxon>Viridiplantae</taxon>
        <taxon>Streptophyta</taxon>
        <taxon>Embryophyta</taxon>
        <taxon>Tracheophyta</taxon>
        <taxon>Spermatophyta</taxon>
        <taxon>Pinopsida</taxon>
        <taxon>Pinidae</taxon>
        <taxon>Conifers II</taxon>
        <taxon>Cupressales</taxon>
        <taxon>Taxaceae</taxon>
        <taxon>Taxus</taxon>
    </lineage>
</organism>
<dbReference type="PANTHER" id="PTHR47941">
    <property type="entry name" value="PENTATRICOPEPTIDE REPEAT-CONTAINING PROTEIN 3, MITOCHONDRIAL"/>
    <property type="match status" value="1"/>
</dbReference>
<dbReference type="AlphaFoldDB" id="A0AA38GK35"/>
<comment type="caution">
    <text evidence="4">The sequence shown here is derived from an EMBL/GenBank/DDBJ whole genome shotgun (WGS) entry which is preliminary data.</text>
</comment>
<reference evidence="4 5" key="1">
    <citation type="journal article" date="2021" name="Nat. Plants">
        <title>The Taxus genome provides insights into paclitaxel biosynthesis.</title>
        <authorList>
            <person name="Xiong X."/>
            <person name="Gou J."/>
            <person name="Liao Q."/>
            <person name="Li Y."/>
            <person name="Zhou Q."/>
            <person name="Bi G."/>
            <person name="Li C."/>
            <person name="Du R."/>
            <person name="Wang X."/>
            <person name="Sun T."/>
            <person name="Guo L."/>
            <person name="Liang H."/>
            <person name="Lu P."/>
            <person name="Wu Y."/>
            <person name="Zhang Z."/>
            <person name="Ro D.K."/>
            <person name="Shang Y."/>
            <person name="Huang S."/>
            <person name="Yan J."/>
        </authorList>
    </citation>
    <scope>NUCLEOTIDE SEQUENCE [LARGE SCALE GENOMIC DNA]</scope>
    <source>
        <strain evidence="4">Ta-2019</strain>
    </source>
</reference>
<dbReference type="EMBL" id="JAHRHJ020000002">
    <property type="protein sequence ID" value="KAH9325269.1"/>
    <property type="molecule type" value="Genomic_DNA"/>
</dbReference>
<evidence type="ECO:0000313" key="5">
    <source>
        <dbReference type="Proteomes" id="UP000824469"/>
    </source>
</evidence>
<sequence>QADDLFNEIVARGLVPDSITYSTVIGGHGRKGNLKKALKLHDEMVKKGLIPTIGAYNVLISGFAKA</sequence>
<evidence type="ECO:0000313" key="4">
    <source>
        <dbReference type="EMBL" id="KAH9325269.1"/>
    </source>
</evidence>
<dbReference type="Proteomes" id="UP000824469">
    <property type="component" value="Unassembled WGS sequence"/>
</dbReference>
<name>A0AA38GK35_TAXCH</name>
<feature type="repeat" description="PPR" evidence="3">
    <location>
        <begin position="17"/>
        <end position="51"/>
    </location>
</feature>
<dbReference type="Gene3D" id="1.25.40.10">
    <property type="entry name" value="Tetratricopeptide repeat domain"/>
    <property type="match status" value="1"/>
</dbReference>